<dbReference type="OrthoDB" id="3794645at2759"/>
<dbReference type="Proteomes" id="UP000001067">
    <property type="component" value="Unassembled WGS sequence"/>
</dbReference>
<accession>E3RTX6</accession>
<gene>
    <name evidence="1" type="ORF">PTT_12494</name>
</gene>
<sequence>MTAIQEAIEYIESQDEVVSYIEKATRDSLPPTRGILKNFGSAVAQQEVSDS</sequence>
<name>E3RTX6_PYRTT</name>
<dbReference type="AlphaFoldDB" id="E3RTX6"/>
<dbReference type="KEGG" id="pte:PTT_12494"/>
<protein>
    <submittedName>
        <fullName evidence="1">Uncharacterized protein</fullName>
    </submittedName>
</protein>
<reference evidence="1 2" key="1">
    <citation type="journal article" date="2010" name="Genome Biol.">
        <title>A first genome assembly of the barley fungal pathogen Pyrenophora teres f. teres.</title>
        <authorList>
            <person name="Ellwood S.R."/>
            <person name="Liu Z."/>
            <person name="Syme R.A."/>
            <person name="Lai Z."/>
            <person name="Hane J.K."/>
            <person name="Keiper F."/>
            <person name="Moffat C.S."/>
            <person name="Oliver R.P."/>
            <person name="Friesen T.L."/>
        </authorList>
    </citation>
    <scope>NUCLEOTIDE SEQUENCE [LARGE SCALE GENOMIC DNA]</scope>
    <source>
        <strain evidence="1 2">0-1</strain>
    </source>
</reference>
<dbReference type="EMBL" id="GL535051">
    <property type="protein sequence ID" value="EFQ90823.1"/>
    <property type="molecule type" value="Genomic_DNA"/>
</dbReference>
<evidence type="ECO:0000313" key="2">
    <source>
        <dbReference type="Proteomes" id="UP000001067"/>
    </source>
</evidence>
<proteinExistence type="predicted"/>
<keyword evidence="2" id="KW-1185">Reference proteome</keyword>
<dbReference type="HOGENOM" id="CLU_3107497_0_0_1"/>
<organism evidence="2">
    <name type="scientific">Pyrenophora teres f. teres (strain 0-1)</name>
    <name type="common">Barley net blotch fungus</name>
    <name type="synonym">Drechslera teres f. teres</name>
    <dbReference type="NCBI Taxonomy" id="861557"/>
    <lineage>
        <taxon>Eukaryota</taxon>
        <taxon>Fungi</taxon>
        <taxon>Dikarya</taxon>
        <taxon>Ascomycota</taxon>
        <taxon>Pezizomycotina</taxon>
        <taxon>Dothideomycetes</taxon>
        <taxon>Pleosporomycetidae</taxon>
        <taxon>Pleosporales</taxon>
        <taxon>Pleosporineae</taxon>
        <taxon>Pleosporaceae</taxon>
        <taxon>Pyrenophora</taxon>
    </lineage>
</organism>
<evidence type="ECO:0000313" key="1">
    <source>
        <dbReference type="EMBL" id="EFQ90823.1"/>
    </source>
</evidence>